<evidence type="ECO:0000256" key="1">
    <source>
        <dbReference type="SAM" id="MobiDB-lite"/>
    </source>
</evidence>
<proteinExistence type="predicted"/>
<dbReference type="InParanoid" id="A0A0D0E1J6"/>
<feature type="region of interest" description="Disordered" evidence="1">
    <location>
        <begin position="1"/>
        <end position="20"/>
    </location>
</feature>
<name>A0A0D0E1J6_9AGAM</name>
<accession>A0A0D0E1J6</accession>
<reference evidence="2 3" key="1">
    <citation type="submission" date="2014-04" db="EMBL/GenBank/DDBJ databases">
        <authorList>
            <consortium name="DOE Joint Genome Institute"/>
            <person name="Kuo A."/>
            <person name="Kohler A."/>
            <person name="Jargeat P."/>
            <person name="Nagy L.G."/>
            <person name="Floudas D."/>
            <person name="Copeland A."/>
            <person name="Barry K.W."/>
            <person name="Cichocki N."/>
            <person name="Veneault-Fourrey C."/>
            <person name="LaButti K."/>
            <person name="Lindquist E.A."/>
            <person name="Lipzen A."/>
            <person name="Lundell T."/>
            <person name="Morin E."/>
            <person name="Murat C."/>
            <person name="Sun H."/>
            <person name="Tunlid A."/>
            <person name="Henrissat B."/>
            <person name="Grigoriev I.V."/>
            <person name="Hibbett D.S."/>
            <person name="Martin F."/>
            <person name="Nordberg H.P."/>
            <person name="Cantor M.N."/>
            <person name="Hua S.X."/>
        </authorList>
    </citation>
    <scope>NUCLEOTIDE SEQUENCE [LARGE SCALE GENOMIC DNA]</scope>
    <source>
        <strain evidence="2 3">Ve08.2h10</strain>
    </source>
</reference>
<organism evidence="2 3">
    <name type="scientific">Paxillus rubicundulus Ve08.2h10</name>
    <dbReference type="NCBI Taxonomy" id="930991"/>
    <lineage>
        <taxon>Eukaryota</taxon>
        <taxon>Fungi</taxon>
        <taxon>Dikarya</taxon>
        <taxon>Basidiomycota</taxon>
        <taxon>Agaricomycotina</taxon>
        <taxon>Agaricomycetes</taxon>
        <taxon>Agaricomycetidae</taxon>
        <taxon>Boletales</taxon>
        <taxon>Paxilineae</taxon>
        <taxon>Paxillaceae</taxon>
        <taxon>Paxillus</taxon>
    </lineage>
</organism>
<reference evidence="3" key="2">
    <citation type="submission" date="2015-01" db="EMBL/GenBank/DDBJ databases">
        <title>Evolutionary Origins and Diversification of the Mycorrhizal Mutualists.</title>
        <authorList>
            <consortium name="DOE Joint Genome Institute"/>
            <consortium name="Mycorrhizal Genomics Consortium"/>
            <person name="Kohler A."/>
            <person name="Kuo A."/>
            <person name="Nagy L.G."/>
            <person name="Floudas D."/>
            <person name="Copeland A."/>
            <person name="Barry K.W."/>
            <person name="Cichocki N."/>
            <person name="Veneault-Fourrey C."/>
            <person name="LaButti K."/>
            <person name="Lindquist E.A."/>
            <person name="Lipzen A."/>
            <person name="Lundell T."/>
            <person name="Morin E."/>
            <person name="Murat C."/>
            <person name="Riley R."/>
            <person name="Ohm R."/>
            <person name="Sun H."/>
            <person name="Tunlid A."/>
            <person name="Henrissat B."/>
            <person name="Grigoriev I.V."/>
            <person name="Hibbett D.S."/>
            <person name="Martin F."/>
        </authorList>
    </citation>
    <scope>NUCLEOTIDE SEQUENCE [LARGE SCALE GENOMIC DNA]</scope>
    <source>
        <strain evidence="3">Ve08.2h10</strain>
    </source>
</reference>
<gene>
    <name evidence="2" type="ORF">PAXRUDRAFT_824647</name>
</gene>
<feature type="region of interest" description="Disordered" evidence="1">
    <location>
        <begin position="36"/>
        <end position="73"/>
    </location>
</feature>
<dbReference type="HOGENOM" id="CLU_2489447_0_0_1"/>
<sequence>MPKHSWRAQVGIENSSMSRTHSCLQACNGTTASREAINTSSHSRLSPSTPVPSSPVLSQLDNSPSKRCVQWPPVHPPTTRWTVTSRNFKM</sequence>
<protein>
    <submittedName>
        <fullName evidence="2">Uncharacterized protein</fullName>
    </submittedName>
</protein>
<dbReference type="EMBL" id="KN824923">
    <property type="protein sequence ID" value="KIK97726.1"/>
    <property type="molecule type" value="Genomic_DNA"/>
</dbReference>
<evidence type="ECO:0000313" key="3">
    <source>
        <dbReference type="Proteomes" id="UP000054538"/>
    </source>
</evidence>
<evidence type="ECO:0000313" key="2">
    <source>
        <dbReference type="EMBL" id="KIK97726.1"/>
    </source>
</evidence>
<dbReference type="Proteomes" id="UP000054538">
    <property type="component" value="Unassembled WGS sequence"/>
</dbReference>
<dbReference type="AlphaFoldDB" id="A0A0D0E1J6"/>
<keyword evidence="3" id="KW-1185">Reference proteome</keyword>